<feature type="transmembrane region" description="Helical" evidence="1">
    <location>
        <begin position="100"/>
        <end position="122"/>
    </location>
</feature>
<name>A0A1G7KYP9_9ACTN</name>
<evidence type="ECO:0000313" key="3">
    <source>
        <dbReference type="EMBL" id="WUR37045.1"/>
    </source>
</evidence>
<accession>A0A1G7KYP9</accession>
<keyword evidence="1" id="KW-0812">Transmembrane</keyword>
<keyword evidence="1" id="KW-0472">Membrane</keyword>
<dbReference type="Proteomes" id="UP000198614">
    <property type="component" value="Unassembled WGS sequence"/>
</dbReference>
<reference evidence="2 4" key="1">
    <citation type="submission" date="2016-10" db="EMBL/GenBank/DDBJ databases">
        <authorList>
            <person name="de Groot N.N."/>
        </authorList>
    </citation>
    <scope>NUCLEOTIDE SEQUENCE [LARGE SCALE GENOMIC DNA]</scope>
    <source>
        <strain evidence="2 4">CGMCC 4.1859</strain>
    </source>
</reference>
<evidence type="ECO:0000313" key="4">
    <source>
        <dbReference type="Proteomes" id="UP000198614"/>
    </source>
</evidence>
<dbReference type="Proteomes" id="UP001432161">
    <property type="component" value="Chromosome"/>
</dbReference>
<reference evidence="3" key="2">
    <citation type="submission" date="2022-10" db="EMBL/GenBank/DDBJ databases">
        <title>The complete genomes of actinobacterial strains from the NBC collection.</title>
        <authorList>
            <person name="Joergensen T.S."/>
            <person name="Alvarez Arevalo M."/>
            <person name="Sterndorff E.B."/>
            <person name="Faurdal D."/>
            <person name="Vuksanovic O."/>
            <person name="Mourched A.-S."/>
            <person name="Charusanti P."/>
            <person name="Shaw S."/>
            <person name="Blin K."/>
            <person name="Weber T."/>
        </authorList>
    </citation>
    <scope>NUCLEOTIDE SEQUENCE</scope>
    <source>
        <strain evidence="3">NBC_00489</strain>
    </source>
</reference>
<gene>
    <name evidence="3" type="ORF">OHN36_07530</name>
    <name evidence="2" type="ORF">SAMN05216260_10823</name>
</gene>
<keyword evidence="5" id="KW-1185">Reference proteome</keyword>
<keyword evidence="1" id="KW-1133">Transmembrane helix</keyword>
<evidence type="ECO:0000313" key="5">
    <source>
        <dbReference type="Proteomes" id="UP001432161"/>
    </source>
</evidence>
<dbReference type="OrthoDB" id="3872634at2"/>
<sequence length="174" mass="18180">MSGVVDVVLIAAVVVLVVVRQFRTRRVDTDRRWWIGPGVLAVLAVREPGLLDAHHRVGSAVLLAVELLIGLAVGAGWAWTSRIWAEPDGGVWSRSTTAGVVVWGVGIALRAALFGVGAALGISQDSSALVMALAATLLVRSGILAWRARSVLPEVEGGTADAPAVGRPAWKEPV</sequence>
<dbReference type="EMBL" id="CP108330">
    <property type="protein sequence ID" value="WUR37045.1"/>
    <property type="molecule type" value="Genomic_DNA"/>
</dbReference>
<proteinExistence type="predicted"/>
<evidence type="ECO:0000313" key="2">
    <source>
        <dbReference type="EMBL" id="SDF42214.1"/>
    </source>
</evidence>
<organism evidence="2 4">
    <name type="scientific">Streptomyces griseoaurantiacus</name>
    <dbReference type="NCBI Taxonomy" id="68213"/>
    <lineage>
        <taxon>Bacteria</taxon>
        <taxon>Bacillati</taxon>
        <taxon>Actinomycetota</taxon>
        <taxon>Actinomycetes</taxon>
        <taxon>Kitasatosporales</taxon>
        <taxon>Streptomycetaceae</taxon>
        <taxon>Streptomyces</taxon>
        <taxon>Streptomyces aurantiacus group</taxon>
    </lineage>
</organism>
<feature type="transmembrane region" description="Helical" evidence="1">
    <location>
        <begin position="57"/>
        <end position="79"/>
    </location>
</feature>
<dbReference type="AlphaFoldDB" id="A0A1G7KYP9"/>
<evidence type="ECO:0000256" key="1">
    <source>
        <dbReference type="SAM" id="Phobius"/>
    </source>
</evidence>
<protein>
    <submittedName>
        <fullName evidence="3">DUF1453 domain-containing protein</fullName>
    </submittedName>
</protein>
<dbReference type="EMBL" id="FNAX01000008">
    <property type="protein sequence ID" value="SDF42214.1"/>
    <property type="molecule type" value="Genomic_DNA"/>
</dbReference>
<feature type="transmembrane region" description="Helical" evidence="1">
    <location>
        <begin position="6"/>
        <end position="22"/>
    </location>
</feature>